<name>A0A437RH46_9BURK</name>
<dbReference type="EMBL" id="SACR01000003">
    <property type="protein sequence ID" value="RVU46097.1"/>
    <property type="molecule type" value="Genomic_DNA"/>
</dbReference>
<organism evidence="1 2">
    <name type="scientific">Rubrivivax rivuli</name>
    <dbReference type="NCBI Taxonomy" id="1862385"/>
    <lineage>
        <taxon>Bacteria</taxon>
        <taxon>Pseudomonadati</taxon>
        <taxon>Pseudomonadota</taxon>
        <taxon>Betaproteobacteria</taxon>
        <taxon>Burkholderiales</taxon>
        <taxon>Sphaerotilaceae</taxon>
        <taxon>Rubrivivax</taxon>
    </lineage>
</organism>
<reference evidence="1 2" key="1">
    <citation type="submission" date="2019-01" db="EMBL/GenBank/DDBJ databases">
        <authorList>
            <person name="Chen W.-M."/>
        </authorList>
    </citation>
    <scope>NUCLEOTIDE SEQUENCE [LARGE SCALE GENOMIC DNA]</scope>
    <source>
        <strain evidence="1 2">KYPY4</strain>
    </source>
</reference>
<sequence>MAAECRFGSVINLVRSACAFGAMSRQLQVTLENFCSAYCEVAPKNKRKPEDNPFLLPIDTAKSLVKQMQSRRTRPQPTS</sequence>
<keyword evidence="2" id="KW-1185">Reference proteome</keyword>
<evidence type="ECO:0000313" key="2">
    <source>
        <dbReference type="Proteomes" id="UP000285575"/>
    </source>
</evidence>
<evidence type="ECO:0000313" key="1">
    <source>
        <dbReference type="EMBL" id="RVU46097.1"/>
    </source>
</evidence>
<dbReference type="RefSeq" id="WP_128228463.1">
    <property type="nucleotide sequence ID" value="NZ_SACR01000003.1"/>
</dbReference>
<comment type="caution">
    <text evidence="1">The sequence shown here is derived from an EMBL/GenBank/DDBJ whole genome shotgun (WGS) entry which is preliminary data.</text>
</comment>
<accession>A0A437RH46</accession>
<proteinExistence type="predicted"/>
<dbReference type="Proteomes" id="UP000285575">
    <property type="component" value="Unassembled WGS sequence"/>
</dbReference>
<dbReference type="AlphaFoldDB" id="A0A437RH46"/>
<protein>
    <submittedName>
        <fullName evidence="1">Uncharacterized protein</fullName>
    </submittedName>
</protein>
<gene>
    <name evidence="1" type="ORF">EOE66_09525</name>
</gene>